<proteinExistence type="predicted"/>
<keyword evidence="1" id="KW-0732">Signal</keyword>
<gene>
    <name evidence="2" type="ORF">SAMN04487901_10256</name>
</gene>
<evidence type="ECO:0008006" key="4">
    <source>
        <dbReference type="Google" id="ProtNLM"/>
    </source>
</evidence>
<feature type="chain" id="PRO_5011500794" description="MBG domain-containing protein" evidence="1">
    <location>
        <begin position="24"/>
        <end position="478"/>
    </location>
</feature>
<dbReference type="EMBL" id="FNCQ01000002">
    <property type="protein sequence ID" value="SDG28147.1"/>
    <property type="molecule type" value="Genomic_DNA"/>
</dbReference>
<dbReference type="STRING" id="645274.SAMN04487901_10256"/>
<evidence type="ECO:0000313" key="2">
    <source>
        <dbReference type="EMBL" id="SDG28147.1"/>
    </source>
</evidence>
<sequence length="478" mass="51908">MKTISRYIMTLALLLTAVGGAWADELSESFTTNHEVSVYTGEHFKITVGDVGSGKGFYLAENKYATIEALNGEIITKVELTKGYYYINNFYCEVGTTNISGDVATVSGVNNTSLTFTASGALQIKAVKVYYTAPEPAVEVNINDAKTEASFKMPQYDVTATYTIKRDISVDVTAQVGDGTDGVRYRVKKDGNNKFIPADMEMAAVPALFTVNDDIEQKALTQTQDYIVQIYAIDAEGQSTGDPMTFATFTFEPGIYAVKAVAADGSDYAGETALSNTFQLFQGYQVEVAAKEFITYYKDEPLYADTETSADAELYTISSVNGDQATLSAAIETAPSRTPLLIFNNSDEAKTFLLIPANAEPNLQLTVAPEFVGTLEATTIAASTDDQNNYALNGKAFVFVKNDLPVGANKAWLSVNTGVPSARITLVFDETTGLSEELRVKSEEFATATWYDLNGRKLDKMPTKKGVYLFNGKKVVVK</sequence>
<evidence type="ECO:0000313" key="3">
    <source>
        <dbReference type="Proteomes" id="UP000198779"/>
    </source>
</evidence>
<dbReference type="RefSeq" id="WP_143010072.1">
    <property type="nucleotide sequence ID" value="NZ_FNCQ01000002.1"/>
</dbReference>
<feature type="signal peptide" evidence="1">
    <location>
        <begin position="1"/>
        <end position="23"/>
    </location>
</feature>
<dbReference type="Proteomes" id="UP000198779">
    <property type="component" value="Unassembled WGS sequence"/>
</dbReference>
<evidence type="ECO:0000256" key="1">
    <source>
        <dbReference type="SAM" id="SignalP"/>
    </source>
</evidence>
<dbReference type="AlphaFoldDB" id="A0A1G7SYL3"/>
<organism evidence="2 3">
    <name type="scientific">Prevotella communis</name>
    <dbReference type="NCBI Taxonomy" id="2913614"/>
    <lineage>
        <taxon>Bacteria</taxon>
        <taxon>Pseudomonadati</taxon>
        <taxon>Bacteroidota</taxon>
        <taxon>Bacteroidia</taxon>
        <taxon>Bacteroidales</taxon>
        <taxon>Prevotellaceae</taxon>
        <taxon>Prevotella</taxon>
    </lineage>
</organism>
<name>A0A1G7SYL3_9BACT</name>
<reference evidence="3" key="1">
    <citation type="submission" date="2016-10" db="EMBL/GenBank/DDBJ databases">
        <authorList>
            <person name="Varghese N."/>
            <person name="Submissions S."/>
        </authorList>
    </citation>
    <scope>NUCLEOTIDE SEQUENCE [LARGE SCALE GENOMIC DNA]</scope>
    <source>
        <strain evidence="3">BP1-148</strain>
    </source>
</reference>
<accession>A0A1G7SYL3</accession>
<keyword evidence="3" id="KW-1185">Reference proteome</keyword>
<protein>
    <recommendedName>
        <fullName evidence="4">MBG domain-containing protein</fullName>
    </recommendedName>
</protein>